<comment type="caution">
    <text evidence="3">The sequence shown here is derived from an EMBL/GenBank/DDBJ whole genome shotgun (WGS) entry which is preliminary data.</text>
</comment>
<accession>A0ABW7FX27</accession>
<evidence type="ECO:0000256" key="1">
    <source>
        <dbReference type="SAM" id="SignalP"/>
    </source>
</evidence>
<keyword evidence="1" id="KW-0732">Signal</keyword>
<sequence length="233" mass="23659">MKALCAAALTVATLGGTAAQAATITFNDLTPTIFAGGEEFYSGSGALTSLGDANGLTGVVVDGTDPNRCDNLTCPSASSTYFAALNDGGLNLRDLNGSPLYLQSLDFAFLAPVPMVGQPGGFGQLVLSGTKADGSTLVVRQDFTAANSQGSWDFTAWNLAGSSFATTAFTSVTLSACLFDNGGSCGNPASNLAQFAVDNISYVTAVPEPTTYALLSLGLGVLSLARRRNARAA</sequence>
<feature type="chain" id="PRO_5045655908" evidence="1">
    <location>
        <begin position="22"/>
        <end position="233"/>
    </location>
</feature>
<evidence type="ECO:0000259" key="2">
    <source>
        <dbReference type="Pfam" id="PF07589"/>
    </source>
</evidence>
<reference evidence="3 4" key="1">
    <citation type="submission" date="2024-08" db="EMBL/GenBank/DDBJ databases">
        <authorList>
            <person name="Lu H."/>
        </authorList>
    </citation>
    <scope>NUCLEOTIDE SEQUENCE [LARGE SCALE GENOMIC DNA]</scope>
    <source>
        <strain evidence="3 4">BYS180W</strain>
    </source>
</reference>
<name>A0ABW7FX27_9BURK</name>
<dbReference type="RefSeq" id="WP_394461558.1">
    <property type="nucleotide sequence ID" value="NZ_JBIGHZ010000004.1"/>
</dbReference>
<keyword evidence="4" id="KW-1185">Reference proteome</keyword>
<evidence type="ECO:0000313" key="3">
    <source>
        <dbReference type="EMBL" id="MFG6448890.1"/>
    </source>
</evidence>
<dbReference type="EMBL" id="JBIGHZ010000004">
    <property type="protein sequence ID" value="MFG6448890.1"/>
    <property type="molecule type" value="Genomic_DNA"/>
</dbReference>
<dbReference type="NCBIfam" id="TIGR02595">
    <property type="entry name" value="PEP_CTERM"/>
    <property type="match status" value="1"/>
</dbReference>
<proteinExistence type="predicted"/>
<dbReference type="NCBIfam" id="NF038120">
    <property type="entry name" value="PEP_CTERM_QFxxD"/>
    <property type="match status" value="1"/>
</dbReference>
<feature type="signal peptide" evidence="1">
    <location>
        <begin position="1"/>
        <end position="21"/>
    </location>
</feature>
<evidence type="ECO:0000313" key="4">
    <source>
        <dbReference type="Proteomes" id="UP001606099"/>
    </source>
</evidence>
<dbReference type="Pfam" id="PF07589">
    <property type="entry name" value="PEP-CTERM"/>
    <property type="match status" value="1"/>
</dbReference>
<dbReference type="InterPro" id="IPR013424">
    <property type="entry name" value="Ice-binding_C"/>
</dbReference>
<protein>
    <submittedName>
        <fullName evidence="3">NF038120 family PEP-CTERM protein</fullName>
    </submittedName>
</protein>
<feature type="domain" description="Ice-binding protein C-terminal" evidence="2">
    <location>
        <begin position="205"/>
        <end position="228"/>
    </location>
</feature>
<organism evidence="3 4">
    <name type="scientific">Roseateles rivi</name>
    <dbReference type="NCBI Taxonomy" id="3299028"/>
    <lineage>
        <taxon>Bacteria</taxon>
        <taxon>Pseudomonadati</taxon>
        <taxon>Pseudomonadota</taxon>
        <taxon>Betaproteobacteria</taxon>
        <taxon>Burkholderiales</taxon>
        <taxon>Sphaerotilaceae</taxon>
        <taxon>Roseateles</taxon>
    </lineage>
</organism>
<dbReference type="Proteomes" id="UP001606099">
    <property type="component" value="Unassembled WGS sequence"/>
</dbReference>
<gene>
    <name evidence="3" type="ORF">ACG0Z6_11660</name>
</gene>